<gene>
    <name evidence="3" type="ORF">VTL71DRAFT_16422</name>
</gene>
<dbReference type="InterPro" id="IPR002018">
    <property type="entry name" value="CarbesteraseB"/>
</dbReference>
<keyword evidence="4" id="KW-1185">Reference proteome</keyword>
<reference evidence="3 4" key="1">
    <citation type="journal article" date="2024" name="Commun. Biol.">
        <title>Comparative genomic analysis of thermophilic fungi reveals convergent evolutionary adaptations and gene losses.</title>
        <authorList>
            <person name="Steindorff A.S."/>
            <person name="Aguilar-Pontes M.V."/>
            <person name="Robinson A.J."/>
            <person name="Andreopoulos B."/>
            <person name="LaButti K."/>
            <person name="Kuo A."/>
            <person name="Mondo S."/>
            <person name="Riley R."/>
            <person name="Otillar R."/>
            <person name="Haridas S."/>
            <person name="Lipzen A."/>
            <person name="Grimwood J."/>
            <person name="Schmutz J."/>
            <person name="Clum A."/>
            <person name="Reid I.D."/>
            <person name="Moisan M.C."/>
            <person name="Butler G."/>
            <person name="Nguyen T.T.M."/>
            <person name="Dewar K."/>
            <person name="Conant G."/>
            <person name="Drula E."/>
            <person name="Henrissat B."/>
            <person name="Hansel C."/>
            <person name="Singer S."/>
            <person name="Hutchinson M.I."/>
            <person name="de Vries R.P."/>
            <person name="Natvig D.O."/>
            <person name="Powell A.J."/>
            <person name="Tsang A."/>
            <person name="Grigoriev I.V."/>
        </authorList>
    </citation>
    <scope>NUCLEOTIDE SEQUENCE [LARGE SCALE GENOMIC DNA]</scope>
    <source>
        <strain evidence="3 4">CBS 494.80</strain>
    </source>
</reference>
<accession>A0ABR4CED1</accession>
<evidence type="ECO:0000259" key="2">
    <source>
        <dbReference type="Pfam" id="PF00135"/>
    </source>
</evidence>
<evidence type="ECO:0000313" key="4">
    <source>
        <dbReference type="Proteomes" id="UP001595075"/>
    </source>
</evidence>
<dbReference type="SUPFAM" id="SSF53474">
    <property type="entry name" value="alpha/beta-Hydrolases"/>
    <property type="match status" value="1"/>
</dbReference>
<name>A0ABR4CED1_9HELO</name>
<comment type="caution">
    <text evidence="3">The sequence shown here is derived from an EMBL/GenBank/DDBJ whole genome shotgun (WGS) entry which is preliminary data.</text>
</comment>
<dbReference type="PANTHER" id="PTHR45237">
    <property type="entry name" value="POSSIBLE PARA-NITROBENZYL ESTERASE"/>
    <property type="match status" value="1"/>
</dbReference>
<proteinExistence type="predicted"/>
<feature type="domain" description="Carboxylesterase type B" evidence="2">
    <location>
        <begin position="122"/>
        <end position="202"/>
    </location>
</feature>
<evidence type="ECO:0000313" key="3">
    <source>
        <dbReference type="EMBL" id="KAL2068324.1"/>
    </source>
</evidence>
<dbReference type="Gene3D" id="3.40.50.1820">
    <property type="entry name" value="alpha/beta hydrolase"/>
    <property type="match status" value="1"/>
</dbReference>
<dbReference type="EMBL" id="JAZHXI010000009">
    <property type="protein sequence ID" value="KAL2068324.1"/>
    <property type="molecule type" value="Genomic_DNA"/>
</dbReference>
<evidence type="ECO:0000256" key="1">
    <source>
        <dbReference type="SAM" id="SignalP"/>
    </source>
</evidence>
<sequence length="202" mass="21488">MIRRSVIFCIVISLQLVVSTPNIAQLGSDITILTDNDLYVLCTQSPPLTTSNGRDTSPPFRITATSSKQTLTGFCDRHTFLFLGIRFAAQAPRLGYSQLFTGPEITTALAPGPWCVGGRKETKNKEPKAVIVWIFGGGFVAGGGYSSSTDGGHLSSCGDVAVVAFNHRVGAHGFPALKDGFANGNYGIGYIIAASEWVKENI</sequence>
<dbReference type="Proteomes" id="UP001595075">
    <property type="component" value="Unassembled WGS sequence"/>
</dbReference>
<dbReference type="InterPro" id="IPR029058">
    <property type="entry name" value="AB_hydrolase_fold"/>
</dbReference>
<protein>
    <recommendedName>
        <fullName evidence="2">Carboxylesterase type B domain-containing protein</fullName>
    </recommendedName>
</protein>
<dbReference type="Pfam" id="PF00135">
    <property type="entry name" value="COesterase"/>
    <property type="match status" value="1"/>
</dbReference>
<keyword evidence="1" id="KW-0732">Signal</keyword>
<feature type="signal peptide" evidence="1">
    <location>
        <begin position="1"/>
        <end position="19"/>
    </location>
</feature>
<feature type="chain" id="PRO_5046620920" description="Carboxylesterase type B domain-containing protein" evidence="1">
    <location>
        <begin position="20"/>
        <end position="202"/>
    </location>
</feature>
<dbReference type="PANTHER" id="PTHR45237:SF2">
    <property type="entry name" value="POSSIBLE PARA-NITROBENZYL ESTERASE"/>
    <property type="match status" value="1"/>
</dbReference>
<organism evidence="3 4">
    <name type="scientific">Oculimacula yallundae</name>
    <dbReference type="NCBI Taxonomy" id="86028"/>
    <lineage>
        <taxon>Eukaryota</taxon>
        <taxon>Fungi</taxon>
        <taxon>Dikarya</taxon>
        <taxon>Ascomycota</taxon>
        <taxon>Pezizomycotina</taxon>
        <taxon>Leotiomycetes</taxon>
        <taxon>Helotiales</taxon>
        <taxon>Ploettnerulaceae</taxon>
        <taxon>Oculimacula</taxon>
    </lineage>
</organism>